<dbReference type="EMBL" id="JACHFD010000002">
    <property type="protein sequence ID" value="MBB5350427.1"/>
    <property type="molecule type" value="Genomic_DNA"/>
</dbReference>
<dbReference type="SUPFAM" id="SSF52833">
    <property type="entry name" value="Thioredoxin-like"/>
    <property type="match status" value="1"/>
</dbReference>
<evidence type="ECO:0000313" key="5">
    <source>
        <dbReference type="Proteomes" id="UP000557717"/>
    </source>
</evidence>
<dbReference type="InterPro" id="IPR013766">
    <property type="entry name" value="Thioredoxin_domain"/>
</dbReference>
<gene>
    <name evidence="4" type="ORF">HNR46_000651</name>
</gene>
<dbReference type="PANTHER" id="PTHR15337">
    <property type="entry name" value="ANTERIOR GRADIENT PROTEIN-RELATED"/>
    <property type="match status" value="1"/>
</dbReference>
<name>A0A840UW83_9BACT</name>
<evidence type="ECO:0000259" key="3">
    <source>
        <dbReference type="PROSITE" id="PS51352"/>
    </source>
</evidence>
<comment type="caution">
    <text evidence="4">The sequence shown here is derived from an EMBL/GenBank/DDBJ whole genome shotgun (WGS) entry which is preliminary data.</text>
</comment>
<protein>
    <submittedName>
        <fullName evidence="4">Thiol:disulfide interchange protein</fullName>
    </submittedName>
</protein>
<accession>A0A840UW83</accession>
<dbReference type="InterPro" id="IPR051099">
    <property type="entry name" value="AGR/TXD"/>
</dbReference>
<keyword evidence="5" id="KW-1185">Reference proteome</keyword>
<evidence type="ECO:0000313" key="4">
    <source>
        <dbReference type="EMBL" id="MBB5350427.1"/>
    </source>
</evidence>
<sequence>MKAVTYLASFALAGTTMVSTALAATPKGWTTDLEQAFKDAKAKNKAVLVEFTGSDWCPPCKMMHKNVFSKEDFVTKAAEDFILVELDFPRGDEAVTEKNKPYAEKYEIEGFPTVILFDKSGKEMNRFFASEFPSVDKFLAHLDQVTERAQLD</sequence>
<proteinExistence type="predicted"/>
<dbReference type="InterPro" id="IPR036249">
    <property type="entry name" value="Thioredoxin-like_sf"/>
</dbReference>
<feature type="chain" id="PRO_5032315663" evidence="2">
    <location>
        <begin position="24"/>
        <end position="152"/>
    </location>
</feature>
<keyword evidence="1 2" id="KW-0732">Signal</keyword>
<dbReference type="Proteomes" id="UP000557717">
    <property type="component" value="Unassembled WGS sequence"/>
</dbReference>
<dbReference type="AlphaFoldDB" id="A0A840UW83"/>
<feature type="domain" description="Thioredoxin" evidence="3">
    <location>
        <begin position="11"/>
        <end position="147"/>
    </location>
</feature>
<organism evidence="4 5">
    <name type="scientific">Haloferula luteola</name>
    <dbReference type="NCBI Taxonomy" id="595692"/>
    <lineage>
        <taxon>Bacteria</taxon>
        <taxon>Pseudomonadati</taxon>
        <taxon>Verrucomicrobiota</taxon>
        <taxon>Verrucomicrobiia</taxon>
        <taxon>Verrucomicrobiales</taxon>
        <taxon>Verrucomicrobiaceae</taxon>
        <taxon>Haloferula</taxon>
    </lineage>
</organism>
<dbReference type="Gene3D" id="3.40.30.10">
    <property type="entry name" value="Glutaredoxin"/>
    <property type="match status" value="1"/>
</dbReference>
<dbReference type="PROSITE" id="PS51352">
    <property type="entry name" value="THIOREDOXIN_2"/>
    <property type="match status" value="1"/>
</dbReference>
<dbReference type="Pfam" id="PF13899">
    <property type="entry name" value="Thioredoxin_7"/>
    <property type="match status" value="1"/>
</dbReference>
<evidence type="ECO:0000256" key="2">
    <source>
        <dbReference type="SAM" id="SignalP"/>
    </source>
</evidence>
<reference evidence="4 5" key="1">
    <citation type="submission" date="2020-08" db="EMBL/GenBank/DDBJ databases">
        <title>Genomic Encyclopedia of Type Strains, Phase IV (KMG-IV): sequencing the most valuable type-strain genomes for metagenomic binning, comparative biology and taxonomic classification.</title>
        <authorList>
            <person name="Goeker M."/>
        </authorList>
    </citation>
    <scope>NUCLEOTIDE SEQUENCE [LARGE SCALE GENOMIC DNA]</scope>
    <source>
        <strain evidence="4 5">YC6886</strain>
    </source>
</reference>
<feature type="signal peptide" evidence="2">
    <location>
        <begin position="1"/>
        <end position="23"/>
    </location>
</feature>
<dbReference type="PANTHER" id="PTHR15337:SF11">
    <property type="entry name" value="THIOREDOXIN DOMAIN-CONTAINING PROTEIN"/>
    <property type="match status" value="1"/>
</dbReference>
<dbReference type="RefSeq" id="WP_184015707.1">
    <property type="nucleotide sequence ID" value="NZ_JACHFD010000002.1"/>
</dbReference>
<evidence type="ECO:0000256" key="1">
    <source>
        <dbReference type="ARBA" id="ARBA00022729"/>
    </source>
</evidence>